<proteinExistence type="predicted"/>
<name>A0A2Z5UX85_9COXI</name>
<sequence length="51" mass="5882">MQLLAAIVYCLETPRNDNHPYYGRFFTMNEDKYSPTAEADSCKIKTNSFVS</sequence>
<reference evidence="1 2" key="1">
    <citation type="submission" date="2017-03" db="EMBL/GenBank/DDBJ databases">
        <title>The genome sequence of Candidatus Rickettsiella viridis.</title>
        <authorList>
            <person name="Nikoh N."/>
            <person name="Tsuchida T."/>
            <person name="Yamaguchi K."/>
            <person name="Maeda T."/>
            <person name="Shigenobu S."/>
            <person name="Fukatsu T."/>
        </authorList>
    </citation>
    <scope>NUCLEOTIDE SEQUENCE [LARGE SCALE GENOMIC DNA]</scope>
    <source>
        <strain evidence="1 2">Ap-RA04</strain>
    </source>
</reference>
<organism evidence="1 2">
    <name type="scientific">Candidatus Rickettsiella viridis</name>
    <dbReference type="NCBI Taxonomy" id="676208"/>
    <lineage>
        <taxon>Bacteria</taxon>
        <taxon>Pseudomonadati</taxon>
        <taxon>Pseudomonadota</taxon>
        <taxon>Gammaproteobacteria</taxon>
        <taxon>Legionellales</taxon>
        <taxon>Coxiellaceae</taxon>
        <taxon>Rickettsiella</taxon>
    </lineage>
</organism>
<keyword evidence="2" id="KW-1185">Reference proteome</keyword>
<accession>A0A2Z5UX85</accession>
<dbReference type="EMBL" id="AP018005">
    <property type="protein sequence ID" value="BBB15630.1"/>
    <property type="molecule type" value="Genomic_DNA"/>
</dbReference>
<gene>
    <name evidence="1" type="ORF">RVIR1_11670</name>
</gene>
<dbReference type="KEGG" id="rvi:RVIR1_11670"/>
<dbReference type="AlphaFoldDB" id="A0A2Z5UX85"/>
<evidence type="ECO:0000313" key="1">
    <source>
        <dbReference type="EMBL" id="BBB15630.1"/>
    </source>
</evidence>
<evidence type="ECO:0000313" key="2">
    <source>
        <dbReference type="Proteomes" id="UP000282483"/>
    </source>
</evidence>
<protein>
    <submittedName>
        <fullName evidence="1">Uncharacterized protein</fullName>
    </submittedName>
</protein>
<dbReference type="Proteomes" id="UP000282483">
    <property type="component" value="Chromosome"/>
</dbReference>